<evidence type="ECO:0000313" key="2">
    <source>
        <dbReference type="Proteomes" id="UP000606624"/>
    </source>
</evidence>
<name>A0A811T4V5_9EURY</name>
<dbReference type="Proteomes" id="UP000606624">
    <property type="component" value="Unassembled WGS sequence"/>
</dbReference>
<dbReference type="AlphaFoldDB" id="A0A811T4V5"/>
<dbReference type="EMBL" id="CAJHIN010000021">
    <property type="protein sequence ID" value="CAD6490379.1"/>
    <property type="molecule type" value="Genomic_DNA"/>
</dbReference>
<gene>
    <name evidence="1" type="ORF">KFBDDELM_00263</name>
</gene>
<organism evidence="1 2">
    <name type="scientific">Candidatus Argoarchaeum ethanivorans</name>
    <dbReference type="NCBI Taxonomy" id="2608793"/>
    <lineage>
        <taxon>Archaea</taxon>
        <taxon>Methanobacteriati</taxon>
        <taxon>Methanobacteriota</taxon>
        <taxon>Stenosarchaea group</taxon>
        <taxon>Methanomicrobia</taxon>
        <taxon>Methanosarcinales</taxon>
        <taxon>Methanosarcinales incertae sedis</taxon>
        <taxon>GOM Arc I cluster</taxon>
        <taxon>Candidatus Argoarchaeum</taxon>
    </lineage>
</organism>
<reference evidence="1" key="1">
    <citation type="submission" date="2020-10" db="EMBL/GenBank/DDBJ databases">
        <authorList>
            <person name="Hahn C.J."/>
            <person name="Laso-Perez R."/>
            <person name="Vulcano F."/>
            <person name="Vaziourakis K.-M."/>
            <person name="Stokke R."/>
            <person name="Steen I.H."/>
            <person name="Teske A."/>
            <person name="Boetius A."/>
            <person name="Liebeke M."/>
            <person name="Amann R."/>
            <person name="Knittel K."/>
        </authorList>
    </citation>
    <scope>NUCLEOTIDE SEQUENCE</scope>
    <source>
        <strain evidence="1">Gfbio:e3339647-f889-4370-9287-4fb5cb688e4c:AG392E03_GoMArc1</strain>
    </source>
</reference>
<sequence length="72" mass="8322">MRVGLQIYAKCLVLIEAKKCLNSIDYLLIESFVYTREEVDKMMGFFDGLFGTKGKTAKEWYWEGCSLAALER</sequence>
<evidence type="ECO:0000313" key="1">
    <source>
        <dbReference type="EMBL" id="CAD6490379.1"/>
    </source>
</evidence>
<protein>
    <submittedName>
        <fullName evidence="1">Uncharacterized protein</fullName>
    </submittedName>
</protein>
<proteinExistence type="predicted"/>
<accession>A0A811T4V5</accession>
<comment type="caution">
    <text evidence="1">The sequence shown here is derived from an EMBL/GenBank/DDBJ whole genome shotgun (WGS) entry which is preliminary data.</text>
</comment>